<evidence type="ECO:0000313" key="3">
    <source>
        <dbReference type="EMBL" id="UTW13008.1"/>
    </source>
</evidence>
<dbReference type="PRINTS" id="PR00081">
    <property type="entry name" value="GDHRDH"/>
</dbReference>
<name>A0ABY5HN51_9GAMM</name>
<reference evidence="3" key="1">
    <citation type="submission" date="2021-04" db="EMBL/GenBank/DDBJ databases">
        <title>Oceanospirillales bacteria with DddD are important DMSP degraders in coastal seawater.</title>
        <authorList>
            <person name="Liu J."/>
        </authorList>
    </citation>
    <scope>NUCLEOTIDE SEQUENCE</scope>
    <source>
        <strain evidence="3">D13-1</strain>
    </source>
</reference>
<keyword evidence="3" id="KW-0560">Oxidoreductase</keyword>
<proteinExistence type="inferred from homology"/>
<keyword evidence="4" id="KW-1185">Reference proteome</keyword>
<dbReference type="NCBIfam" id="NF009093">
    <property type="entry name" value="PRK12429.1"/>
    <property type="match status" value="1"/>
</dbReference>
<dbReference type="InterPro" id="IPR050259">
    <property type="entry name" value="SDR"/>
</dbReference>
<evidence type="ECO:0000313" key="4">
    <source>
        <dbReference type="Proteomes" id="UP001058461"/>
    </source>
</evidence>
<comment type="similarity">
    <text evidence="1 2">Belongs to the short-chain dehydrogenases/reductases (SDR) family.</text>
</comment>
<protein>
    <submittedName>
        <fullName evidence="3">3-hydroxybutyrate dehydrogenase</fullName>
        <ecNumber evidence="3">1.1.1.30</ecNumber>
    </submittedName>
</protein>
<dbReference type="EMBL" id="CP073347">
    <property type="protein sequence ID" value="UTW13008.1"/>
    <property type="molecule type" value="Genomic_DNA"/>
</dbReference>
<accession>A0ABY5HN51</accession>
<dbReference type="InterPro" id="IPR002347">
    <property type="entry name" value="SDR_fam"/>
</dbReference>
<dbReference type="Gene3D" id="3.40.50.720">
    <property type="entry name" value="NAD(P)-binding Rossmann-like Domain"/>
    <property type="match status" value="1"/>
</dbReference>
<dbReference type="PROSITE" id="PS00061">
    <property type="entry name" value="ADH_SHORT"/>
    <property type="match status" value="1"/>
</dbReference>
<evidence type="ECO:0000256" key="2">
    <source>
        <dbReference type="RuleBase" id="RU000363"/>
    </source>
</evidence>
<dbReference type="InterPro" id="IPR036291">
    <property type="entry name" value="NAD(P)-bd_dom_sf"/>
</dbReference>
<organism evidence="3 4">
    <name type="scientific">Marinobacterium rhizophilum</name>
    <dbReference type="NCBI Taxonomy" id="420402"/>
    <lineage>
        <taxon>Bacteria</taxon>
        <taxon>Pseudomonadati</taxon>
        <taxon>Pseudomonadota</taxon>
        <taxon>Gammaproteobacteria</taxon>
        <taxon>Oceanospirillales</taxon>
        <taxon>Oceanospirillaceae</taxon>
        <taxon>Marinobacterium</taxon>
    </lineage>
</organism>
<dbReference type="PANTHER" id="PTHR42879">
    <property type="entry name" value="3-OXOACYL-(ACYL-CARRIER-PROTEIN) REDUCTASE"/>
    <property type="match status" value="1"/>
</dbReference>
<gene>
    <name evidence="3" type="ORF">KDW95_04915</name>
</gene>
<dbReference type="InterPro" id="IPR020904">
    <property type="entry name" value="Sc_DH/Rdtase_CS"/>
</dbReference>
<dbReference type="EC" id="1.1.1.30" evidence="3"/>
<dbReference type="SUPFAM" id="SSF51735">
    <property type="entry name" value="NAD(P)-binding Rossmann-fold domains"/>
    <property type="match status" value="1"/>
</dbReference>
<dbReference type="RefSeq" id="WP_255855163.1">
    <property type="nucleotide sequence ID" value="NZ_CP073347.1"/>
</dbReference>
<dbReference type="Proteomes" id="UP001058461">
    <property type="component" value="Chromosome"/>
</dbReference>
<dbReference type="Pfam" id="PF00106">
    <property type="entry name" value="adh_short"/>
    <property type="match status" value="1"/>
</dbReference>
<sequence>MLKGRTALVTGSSSGIGLATAKALAASGVQVMLHGLEGADLGEPLARGIEQEFGVRAGYVSADLSTPEGVEHLVAAAADQLGVISILVNNAGIQFTAPTRDFPVQRWDQVLAVNLSAAFHATRLALPAMEEAGWGRIINVASVHGLVGSANKAAYCAAKHGLVGLTKVVALEQAANGITVNAICPGWTDTPLLNHQIETFARDHGVSIEESRLGLLHTKTPYPSLIDPAAIGAMILFLCSDAAAAITGAALPIDGAWTAQ</sequence>
<dbReference type="PRINTS" id="PR00080">
    <property type="entry name" value="SDRFAMILY"/>
</dbReference>
<evidence type="ECO:0000256" key="1">
    <source>
        <dbReference type="ARBA" id="ARBA00006484"/>
    </source>
</evidence>
<dbReference type="GO" id="GO:0003858">
    <property type="term" value="F:3-hydroxybutyrate dehydrogenase activity"/>
    <property type="evidence" value="ECO:0007669"/>
    <property type="project" value="UniProtKB-EC"/>
</dbReference>
<dbReference type="PANTHER" id="PTHR42879:SF2">
    <property type="entry name" value="3-OXOACYL-[ACYL-CARRIER-PROTEIN] REDUCTASE FABG"/>
    <property type="match status" value="1"/>
</dbReference>